<evidence type="ECO:0000256" key="5">
    <source>
        <dbReference type="SAM" id="Phobius"/>
    </source>
</evidence>
<feature type="transmembrane region" description="Helical" evidence="5">
    <location>
        <begin position="241"/>
        <end position="268"/>
    </location>
</feature>
<dbReference type="EMBL" id="JBJQND010000003">
    <property type="protein sequence ID" value="KAL3882094.1"/>
    <property type="molecule type" value="Genomic_DNA"/>
</dbReference>
<keyword evidence="5" id="KW-1133">Transmembrane helix</keyword>
<dbReference type="SUPFAM" id="SSF49854">
    <property type="entry name" value="Spermadhesin, CUB domain"/>
    <property type="match status" value="2"/>
</dbReference>
<evidence type="ECO:0000259" key="6">
    <source>
        <dbReference type="PROSITE" id="PS01180"/>
    </source>
</evidence>
<comment type="caution">
    <text evidence="3">Lacks conserved residue(s) required for the propagation of feature annotation.</text>
</comment>
<dbReference type="Proteomes" id="UP001634394">
    <property type="component" value="Unassembled WGS sequence"/>
</dbReference>
<dbReference type="Pfam" id="PF00431">
    <property type="entry name" value="CUB"/>
    <property type="match status" value="1"/>
</dbReference>
<keyword evidence="2 3" id="KW-1015">Disulfide bond</keyword>
<evidence type="ECO:0000256" key="4">
    <source>
        <dbReference type="SAM" id="MobiDB-lite"/>
    </source>
</evidence>
<feature type="region of interest" description="Disordered" evidence="4">
    <location>
        <begin position="365"/>
        <end position="386"/>
    </location>
</feature>
<dbReference type="Gene3D" id="2.60.120.290">
    <property type="entry name" value="Spermadhesin, CUB domain"/>
    <property type="match status" value="2"/>
</dbReference>
<sequence length="407" mass="45259">MFRFCGTKIPTPFVSLHSKMEIMFHSDFTKSGHGFLAHYEFLGEHWHPFQPSTVGCGPGYLTGHSGLITSPGYNHNYPDGSSCTWIIKVKKDNKVLVHLLDMDLKQAETIKGKCSESYLLIFDGFATPEMVPNFQECGQLKALPTNRREYLATTDRVVIRFESGEKNKLNNIGFQISWTAIQLTLSGSCKEFECAGSQPCLENPDQLCNRDDTHYCIHSSLKCNEVPNCGAADTSDEEKCLILLTIAYIAAPIAGVLLVGILIVYCYCRCCRRDKVIYSMAASQEPPPPPPALSTPHSSHFALRSLERSPSITRSSCIMYSTSFTDCSSGDQHAGDNNVTTPQLHTQEADHLSNVPSVIQNPNTLSAAESENGDDQKPDYQTHRKRPSYHMMRELCYEDGNIVIADI</sequence>
<gene>
    <name evidence="7" type="ORF">ACJMK2_028465</name>
</gene>
<keyword evidence="5" id="KW-0812">Transmembrane</keyword>
<feature type="domain" description="CUB" evidence="6">
    <location>
        <begin position="1"/>
        <end position="42"/>
    </location>
</feature>
<dbReference type="InterPro" id="IPR035914">
    <property type="entry name" value="Sperma_CUB_dom_sf"/>
</dbReference>
<evidence type="ECO:0000313" key="7">
    <source>
        <dbReference type="EMBL" id="KAL3882094.1"/>
    </source>
</evidence>
<keyword evidence="5" id="KW-0472">Membrane</keyword>
<reference evidence="7 8" key="1">
    <citation type="submission" date="2024-11" db="EMBL/GenBank/DDBJ databases">
        <title>Chromosome-level genome assembly of the freshwater bivalve Anodonta woodiana.</title>
        <authorList>
            <person name="Chen X."/>
        </authorList>
    </citation>
    <scope>NUCLEOTIDE SEQUENCE [LARGE SCALE GENOMIC DNA]</scope>
    <source>
        <strain evidence="7">MN2024</strain>
        <tissue evidence="7">Gills</tissue>
    </source>
</reference>
<dbReference type="CDD" id="cd00041">
    <property type="entry name" value="CUB"/>
    <property type="match status" value="2"/>
</dbReference>
<evidence type="ECO:0000256" key="2">
    <source>
        <dbReference type="ARBA" id="ARBA00023157"/>
    </source>
</evidence>
<accession>A0ABD3X777</accession>
<dbReference type="InterPro" id="IPR000859">
    <property type="entry name" value="CUB_dom"/>
</dbReference>
<protein>
    <recommendedName>
        <fullName evidence="6">CUB domain-containing protein</fullName>
    </recommendedName>
</protein>
<name>A0ABD3X777_SINWO</name>
<feature type="disulfide bond" evidence="3">
    <location>
        <begin position="56"/>
        <end position="83"/>
    </location>
</feature>
<dbReference type="PANTHER" id="PTHR24251:SF50">
    <property type="entry name" value="ATTRACTIN-LIKE 1A"/>
    <property type="match status" value="1"/>
</dbReference>
<comment type="caution">
    <text evidence="7">The sequence shown here is derived from an EMBL/GenBank/DDBJ whole genome shotgun (WGS) entry which is preliminary data.</text>
</comment>
<evidence type="ECO:0000313" key="8">
    <source>
        <dbReference type="Proteomes" id="UP001634394"/>
    </source>
</evidence>
<dbReference type="AlphaFoldDB" id="A0ABD3X777"/>
<dbReference type="SMART" id="SM00042">
    <property type="entry name" value="CUB"/>
    <property type="match status" value="1"/>
</dbReference>
<keyword evidence="8" id="KW-1185">Reference proteome</keyword>
<dbReference type="PROSITE" id="PS01180">
    <property type="entry name" value="CUB"/>
    <property type="match status" value="2"/>
</dbReference>
<evidence type="ECO:0000256" key="3">
    <source>
        <dbReference type="PROSITE-ProRule" id="PRU00059"/>
    </source>
</evidence>
<feature type="domain" description="CUB" evidence="6">
    <location>
        <begin position="56"/>
        <end position="181"/>
    </location>
</feature>
<proteinExistence type="predicted"/>
<keyword evidence="1" id="KW-0677">Repeat</keyword>
<evidence type="ECO:0000256" key="1">
    <source>
        <dbReference type="ARBA" id="ARBA00022737"/>
    </source>
</evidence>
<organism evidence="7 8">
    <name type="scientific">Sinanodonta woodiana</name>
    <name type="common">Chinese pond mussel</name>
    <name type="synonym">Anodonta woodiana</name>
    <dbReference type="NCBI Taxonomy" id="1069815"/>
    <lineage>
        <taxon>Eukaryota</taxon>
        <taxon>Metazoa</taxon>
        <taxon>Spiralia</taxon>
        <taxon>Lophotrochozoa</taxon>
        <taxon>Mollusca</taxon>
        <taxon>Bivalvia</taxon>
        <taxon>Autobranchia</taxon>
        <taxon>Heteroconchia</taxon>
        <taxon>Palaeoheterodonta</taxon>
        <taxon>Unionida</taxon>
        <taxon>Unionoidea</taxon>
        <taxon>Unionidae</taxon>
        <taxon>Unioninae</taxon>
        <taxon>Sinanodonta</taxon>
    </lineage>
</organism>
<dbReference type="PANTHER" id="PTHR24251">
    <property type="entry name" value="OVOCHYMASE-RELATED"/>
    <property type="match status" value="1"/>
</dbReference>